<dbReference type="EMBL" id="KZ303495">
    <property type="protein sequence ID" value="PIA17212.1"/>
    <property type="molecule type" value="Genomic_DNA"/>
</dbReference>
<feature type="region of interest" description="Disordered" evidence="1">
    <location>
        <begin position="180"/>
        <end position="199"/>
    </location>
</feature>
<name>A0A2G5BDZ6_COERN</name>
<organism evidence="3 4">
    <name type="scientific">Coemansia reversa (strain ATCC 12441 / NRRL 1564)</name>
    <dbReference type="NCBI Taxonomy" id="763665"/>
    <lineage>
        <taxon>Eukaryota</taxon>
        <taxon>Fungi</taxon>
        <taxon>Fungi incertae sedis</taxon>
        <taxon>Zoopagomycota</taxon>
        <taxon>Kickxellomycotina</taxon>
        <taxon>Kickxellomycetes</taxon>
        <taxon>Kickxellales</taxon>
        <taxon>Kickxellaceae</taxon>
        <taxon>Coemansia</taxon>
    </lineage>
</organism>
<gene>
    <name evidence="3" type="ORF">COEREDRAFT_80572</name>
</gene>
<keyword evidence="2" id="KW-0812">Transmembrane</keyword>
<proteinExistence type="predicted"/>
<dbReference type="OrthoDB" id="5548592at2759"/>
<dbReference type="AlphaFoldDB" id="A0A2G5BDZ6"/>
<evidence type="ECO:0000256" key="2">
    <source>
        <dbReference type="SAM" id="Phobius"/>
    </source>
</evidence>
<evidence type="ECO:0000313" key="3">
    <source>
        <dbReference type="EMBL" id="PIA17212.1"/>
    </source>
</evidence>
<keyword evidence="2" id="KW-1133">Transmembrane helix</keyword>
<keyword evidence="4" id="KW-1185">Reference proteome</keyword>
<feature type="transmembrane region" description="Helical" evidence="2">
    <location>
        <begin position="19"/>
        <end position="39"/>
    </location>
</feature>
<evidence type="ECO:0000256" key="1">
    <source>
        <dbReference type="SAM" id="MobiDB-lite"/>
    </source>
</evidence>
<keyword evidence="2" id="KW-0472">Membrane</keyword>
<protein>
    <submittedName>
        <fullName evidence="3">Uncharacterized protein</fullName>
    </submittedName>
</protein>
<accession>A0A2G5BDZ6</accession>
<feature type="compositionally biased region" description="Basic and acidic residues" evidence="1">
    <location>
        <begin position="185"/>
        <end position="199"/>
    </location>
</feature>
<feature type="transmembrane region" description="Helical" evidence="2">
    <location>
        <begin position="60"/>
        <end position="87"/>
    </location>
</feature>
<reference evidence="3 4" key="1">
    <citation type="journal article" date="2015" name="Genome Biol. Evol.">
        <title>Phylogenomic analyses indicate that early fungi evolved digesting cell walls of algal ancestors of land plants.</title>
        <authorList>
            <person name="Chang Y."/>
            <person name="Wang S."/>
            <person name="Sekimoto S."/>
            <person name="Aerts A.L."/>
            <person name="Choi C."/>
            <person name="Clum A."/>
            <person name="LaButti K.M."/>
            <person name="Lindquist E.A."/>
            <person name="Yee Ngan C."/>
            <person name="Ohm R.A."/>
            <person name="Salamov A.A."/>
            <person name="Grigoriev I.V."/>
            <person name="Spatafora J.W."/>
            <person name="Berbee M.L."/>
        </authorList>
    </citation>
    <scope>NUCLEOTIDE SEQUENCE [LARGE SCALE GENOMIC DNA]</scope>
    <source>
        <strain evidence="3 4">NRRL 1564</strain>
    </source>
</reference>
<evidence type="ECO:0000313" key="4">
    <source>
        <dbReference type="Proteomes" id="UP000242474"/>
    </source>
</evidence>
<dbReference type="Proteomes" id="UP000242474">
    <property type="component" value="Unassembled WGS sequence"/>
</dbReference>
<sequence length="199" mass="22009">MGARADAEQERQSRDKRTFLSLAGLGFAGSLLVAVAVGHRRAHLRAHKAGEIITNNHTGWAIRAFGLGTLYAFAIVGCGTAAGSYYLQQRGITSVNEFAQYMRGQARERLGGSLKDKLRVSDSDDKNILDKADRWLTEVDEQTGKRKISFKRIRSQIEDNNSETEPQKKMSLGARMRRVVGFGAKHKDDSDGRPPDSSE</sequence>